<keyword evidence="5" id="KW-0677">Repeat</keyword>
<sequence>IDINECKEGLHGCHVNAICNNTEGSYNCTCKPGFIGDGRNTCKGCGPVGVTDIDTIPDARMTASDFLDTSSFPYYGRLRGTRGDGGWCPERRFGEKKYIQVDMGEVRSLCGVATQGLQRYPEWTTSYKLQLSTNSITWNIYKETNIEKVFTGNSNQTSIVNHTLRNDFKARYVRFYPVTYVRRPCLRVEIFVLK</sequence>
<feature type="non-terminal residue" evidence="14">
    <location>
        <position position="1"/>
    </location>
</feature>
<dbReference type="GO" id="GO:0016020">
    <property type="term" value="C:membrane"/>
    <property type="evidence" value="ECO:0007669"/>
    <property type="project" value="UniProtKB-SubCell"/>
</dbReference>
<keyword evidence="6" id="KW-0106">Calcium</keyword>
<dbReference type="PROSITE" id="PS00010">
    <property type="entry name" value="ASX_HYDROXYL"/>
    <property type="match status" value="1"/>
</dbReference>
<dbReference type="InterPro" id="IPR001881">
    <property type="entry name" value="EGF-like_Ca-bd_dom"/>
</dbReference>
<dbReference type="InterPro" id="IPR000742">
    <property type="entry name" value="EGF"/>
</dbReference>
<dbReference type="InterPro" id="IPR024731">
    <property type="entry name" value="NELL2-like_EGF"/>
</dbReference>
<reference evidence="14 15" key="1">
    <citation type="submission" date="2022-05" db="EMBL/GenBank/DDBJ databases">
        <authorList>
            <consortium name="Genoscope - CEA"/>
            <person name="William W."/>
        </authorList>
    </citation>
    <scope>NUCLEOTIDE SEQUENCE [LARGE SCALE GENOMIC DNA]</scope>
</reference>
<organism evidence="14 15">
    <name type="scientific">Pocillopora meandrina</name>
    <dbReference type="NCBI Taxonomy" id="46732"/>
    <lineage>
        <taxon>Eukaryota</taxon>
        <taxon>Metazoa</taxon>
        <taxon>Cnidaria</taxon>
        <taxon>Anthozoa</taxon>
        <taxon>Hexacorallia</taxon>
        <taxon>Scleractinia</taxon>
        <taxon>Astrocoeniina</taxon>
        <taxon>Pocilloporidae</taxon>
        <taxon>Pocillopora</taxon>
    </lineage>
</organism>
<keyword evidence="3" id="KW-0812">Transmembrane</keyword>
<evidence type="ECO:0000256" key="5">
    <source>
        <dbReference type="ARBA" id="ARBA00022737"/>
    </source>
</evidence>
<dbReference type="PROSITE" id="PS01285">
    <property type="entry name" value="FA58C_1"/>
    <property type="match status" value="1"/>
</dbReference>
<evidence type="ECO:0000256" key="6">
    <source>
        <dbReference type="ARBA" id="ARBA00022837"/>
    </source>
</evidence>
<evidence type="ECO:0000256" key="2">
    <source>
        <dbReference type="ARBA" id="ARBA00022536"/>
    </source>
</evidence>
<dbReference type="CDD" id="cd00057">
    <property type="entry name" value="FA58C"/>
    <property type="match status" value="1"/>
</dbReference>
<name>A0AAU9X367_9CNID</name>
<evidence type="ECO:0000256" key="3">
    <source>
        <dbReference type="ARBA" id="ARBA00022692"/>
    </source>
</evidence>
<dbReference type="PANTHER" id="PTHR24543:SF335">
    <property type="entry name" value="EGF-LIKE REPEAT AND DISCOIDIN I-LIKE DOMAIN-CONTAINING PROTEIN 3"/>
    <property type="match status" value="1"/>
</dbReference>
<dbReference type="SMART" id="SM00179">
    <property type="entry name" value="EGF_CA"/>
    <property type="match status" value="1"/>
</dbReference>
<dbReference type="SMART" id="SM00181">
    <property type="entry name" value="EGF"/>
    <property type="match status" value="1"/>
</dbReference>
<dbReference type="InterPro" id="IPR000421">
    <property type="entry name" value="FA58C"/>
</dbReference>
<comment type="caution">
    <text evidence="11">Lacks conserved residue(s) required for the propagation of feature annotation.</text>
</comment>
<evidence type="ECO:0000256" key="10">
    <source>
        <dbReference type="ARBA" id="ARBA00023180"/>
    </source>
</evidence>
<feature type="domain" description="F5/8 type C" evidence="12">
    <location>
        <begin position="42"/>
        <end position="193"/>
    </location>
</feature>
<keyword evidence="9" id="KW-1015">Disulfide bond</keyword>
<dbReference type="SUPFAM" id="SSF57196">
    <property type="entry name" value="EGF/Laminin"/>
    <property type="match status" value="1"/>
</dbReference>
<gene>
    <name evidence="14" type="ORF">PMEA_00016163</name>
</gene>
<dbReference type="PROSITE" id="PS50026">
    <property type="entry name" value="EGF_3"/>
    <property type="match status" value="1"/>
</dbReference>
<evidence type="ECO:0000256" key="1">
    <source>
        <dbReference type="ARBA" id="ARBA00004479"/>
    </source>
</evidence>
<dbReference type="CDD" id="cd00054">
    <property type="entry name" value="EGF_CA"/>
    <property type="match status" value="1"/>
</dbReference>
<dbReference type="Gene3D" id="2.10.25.10">
    <property type="entry name" value="Laminin"/>
    <property type="match status" value="1"/>
</dbReference>
<evidence type="ECO:0000256" key="9">
    <source>
        <dbReference type="ARBA" id="ARBA00023157"/>
    </source>
</evidence>
<comment type="caution">
    <text evidence="14">The sequence shown here is derived from an EMBL/GenBank/DDBJ whole genome shotgun (WGS) entry which is preliminary data.</text>
</comment>
<dbReference type="Pfam" id="PF12947">
    <property type="entry name" value="EGF_3"/>
    <property type="match status" value="1"/>
</dbReference>
<dbReference type="FunFam" id="2.10.25.10:FF:000202">
    <property type="entry name" value="Multiple epidermal growth factor-like domains 8"/>
    <property type="match status" value="1"/>
</dbReference>
<evidence type="ECO:0000256" key="8">
    <source>
        <dbReference type="ARBA" id="ARBA00023136"/>
    </source>
</evidence>
<dbReference type="PROSITE" id="PS01187">
    <property type="entry name" value="EGF_CA"/>
    <property type="match status" value="1"/>
</dbReference>
<proteinExistence type="predicted"/>
<dbReference type="PROSITE" id="PS01186">
    <property type="entry name" value="EGF_2"/>
    <property type="match status" value="1"/>
</dbReference>
<dbReference type="Pfam" id="PF00754">
    <property type="entry name" value="F5_F8_type_C"/>
    <property type="match status" value="1"/>
</dbReference>
<dbReference type="FunFam" id="2.60.120.260:FF:000016">
    <property type="entry name" value="Contactin-associated protein-like 4 isoform 1"/>
    <property type="match status" value="1"/>
</dbReference>
<dbReference type="PANTHER" id="PTHR24543">
    <property type="entry name" value="MULTICOPPER OXIDASE-RELATED"/>
    <property type="match status" value="1"/>
</dbReference>
<keyword evidence="4" id="KW-0732">Signal</keyword>
<dbReference type="InterPro" id="IPR018097">
    <property type="entry name" value="EGF_Ca-bd_CS"/>
</dbReference>
<evidence type="ECO:0000259" key="12">
    <source>
        <dbReference type="PROSITE" id="PS50022"/>
    </source>
</evidence>
<evidence type="ECO:0000256" key="4">
    <source>
        <dbReference type="ARBA" id="ARBA00022729"/>
    </source>
</evidence>
<protein>
    <recommendedName>
        <fullName evidence="16">EGF-like repeat and discoidin I-like domain-containing protein 3</fullName>
    </recommendedName>
</protein>
<dbReference type="SUPFAM" id="SSF49785">
    <property type="entry name" value="Galactose-binding domain-like"/>
    <property type="match status" value="1"/>
</dbReference>
<dbReference type="SMART" id="SM00231">
    <property type="entry name" value="FA58C"/>
    <property type="match status" value="1"/>
</dbReference>
<evidence type="ECO:0000313" key="15">
    <source>
        <dbReference type="Proteomes" id="UP001159428"/>
    </source>
</evidence>
<evidence type="ECO:0000256" key="11">
    <source>
        <dbReference type="PROSITE-ProRule" id="PRU00076"/>
    </source>
</evidence>
<dbReference type="PROSITE" id="PS50022">
    <property type="entry name" value="FA58C_3"/>
    <property type="match status" value="1"/>
</dbReference>
<dbReference type="InterPro" id="IPR008979">
    <property type="entry name" value="Galactose-bd-like_sf"/>
</dbReference>
<keyword evidence="10" id="KW-0325">Glycoprotein</keyword>
<dbReference type="GO" id="GO:0048513">
    <property type="term" value="P:animal organ development"/>
    <property type="evidence" value="ECO:0007669"/>
    <property type="project" value="UniProtKB-ARBA"/>
</dbReference>
<comment type="subcellular location">
    <subcellularLocation>
        <location evidence="1">Membrane</location>
        <topology evidence="1">Single-pass type I membrane protein</topology>
    </subcellularLocation>
</comment>
<keyword evidence="2 11" id="KW-0245">EGF-like domain</keyword>
<feature type="domain" description="EGF-like" evidence="13">
    <location>
        <begin position="2"/>
        <end position="43"/>
    </location>
</feature>
<keyword evidence="15" id="KW-1185">Reference proteome</keyword>
<keyword evidence="8" id="KW-0472">Membrane</keyword>
<dbReference type="EMBL" id="CALNXJ010000029">
    <property type="protein sequence ID" value="CAH3135335.1"/>
    <property type="molecule type" value="Genomic_DNA"/>
</dbReference>
<evidence type="ECO:0000256" key="7">
    <source>
        <dbReference type="ARBA" id="ARBA00022989"/>
    </source>
</evidence>
<dbReference type="Gene3D" id="2.60.120.260">
    <property type="entry name" value="Galactose-binding domain-like"/>
    <property type="match status" value="1"/>
</dbReference>
<dbReference type="InterPro" id="IPR000152">
    <property type="entry name" value="EGF-type_Asp/Asn_hydroxyl_site"/>
</dbReference>
<dbReference type="Proteomes" id="UP001159428">
    <property type="component" value="Unassembled WGS sequence"/>
</dbReference>
<dbReference type="GO" id="GO:0005509">
    <property type="term" value="F:calcium ion binding"/>
    <property type="evidence" value="ECO:0007669"/>
    <property type="project" value="InterPro"/>
</dbReference>
<accession>A0AAU9X367</accession>
<evidence type="ECO:0000313" key="14">
    <source>
        <dbReference type="EMBL" id="CAH3135335.1"/>
    </source>
</evidence>
<evidence type="ECO:0008006" key="16">
    <source>
        <dbReference type="Google" id="ProtNLM"/>
    </source>
</evidence>
<keyword evidence="7" id="KW-1133">Transmembrane helix</keyword>
<dbReference type="AlphaFoldDB" id="A0AAU9X367"/>
<evidence type="ECO:0000259" key="13">
    <source>
        <dbReference type="PROSITE" id="PS50026"/>
    </source>
</evidence>
<dbReference type="GO" id="GO:0048731">
    <property type="term" value="P:system development"/>
    <property type="evidence" value="ECO:0007669"/>
    <property type="project" value="UniProtKB-ARBA"/>
</dbReference>